<name>A0ACB8ED14_9SAUR</name>
<sequence length="69" mass="7775">MRLMLLCCTWRDEPMGEDEASDLPICASCSNSIYDGQYLQALNADWHSDCFRIKVFILSPAGVKMDTVV</sequence>
<evidence type="ECO:0000313" key="2">
    <source>
        <dbReference type="Proteomes" id="UP000827872"/>
    </source>
</evidence>
<evidence type="ECO:0000313" key="1">
    <source>
        <dbReference type="EMBL" id="KAH7990494.1"/>
    </source>
</evidence>
<gene>
    <name evidence="1" type="primary">LIMK1_1</name>
    <name evidence="1" type="ORF">K3G42_007748</name>
</gene>
<proteinExistence type="predicted"/>
<accession>A0ACB8ED14</accession>
<comment type="caution">
    <text evidence="1">The sequence shown here is derived from an EMBL/GenBank/DDBJ whole genome shotgun (WGS) entry which is preliminary data.</text>
</comment>
<dbReference type="EMBL" id="CM037629">
    <property type="protein sequence ID" value="KAH7990494.1"/>
    <property type="molecule type" value="Genomic_DNA"/>
</dbReference>
<keyword evidence="1" id="KW-0418">Kinase</keyword>
<organism evidence="1 2">
    <name type="scientific">Sphaerodactylus townsendi</name>
    <dbReference type="NCBI Taxonomy" id="933632"/>
    <lineage>
        <taxon>Eukaryota</taxon>
        <taxon>Metazoa</taxon>
        <taxon>Chordata</taxon>
        <taxon>Craniata</taxon>
        <taxon>Vertebrata</taxon>
        <taxon>Euteleostomi</taxon>
        <taxon>Lepidosauria</taxon>
        <taxon>Squamata</taxon>
        <taxon>Bifurcata</taxon>
        <taxon>Gekkota</taxon>
        <taxon>Sphaerodactylidae</taxon>
        <taxon>Sphaerodactylus</taxon>
    </lineage>
</organism>
<protein>
    <submittedName>
        <fullName evidence="1">LIM domain kinase 1</fullName>
    </submittedName>
</protein>
<dbReference type="Proteomes" id="UP000827872">
    <property type="component" value="Linkage Group LG16"/>
</dbReference>
<reference evidence="1" key="1">
    <citation type="submission" date="2021-08" db="EMBL/GenBank/DDBJ databases">
        <title>The first chromosome-level gecko genome reveals the dynamic sex chromosomes of Neotropical dwarf geckos (Sphaerodactylidae: Sphaerodactylus).</title>
        <authorList>
            <person name="Pinto B.J."/>
            <person name="Keating S.E."/>
            <person name="Gamble T."/>
        </authorList>
    </citation>
    <scope>NUCLEOTIDE SEQUENCE</scope>
    <source>
        <strain evidence="1">TG3544</strain>
    </source>
</reference>
<keyword evidence="2" id="KW-1185">Reference proteome</keyword>
<keyword evidence="1" id="KW-0808">Transferase</keyword>